<evidence type="ECO:0000256" key="6">
    <source>
        <dbReference type="ARBA" id="ARBA00025643"/>
    </source>
</evidence>
<proteinExistence type="inferred from homology"/>
<evidence type="ECO:0000259" key="8">
    <source>
        <dbReference type="SMART" id="SM00858"/>
    </source>
</evidence>
<dbReference type="AlphaFoldDB" id="A0A840UGX6"/>
<feature type="chain" id="PRO_5033112062" description="Flagella basal body P-ring formation protein FlgA" evidence="7">
    <location>
        <begin position="25"/>
        <end position="236"/>
    </location>
</feature>
<name>A0A840UGX6_9GAMM</name>
<dbReference type="InterPro" id="IPR039246">
    <property type="entry name" value="Flagellar_FlgA"/>
</dbReference>
<dbReference type="SMART" id="SM00858">
    <property type="entry name" value="SAF"/>
    <property type="match status" value="1"/>
</dbReference>
<accession>A0A840UGX6</accession>
<dbReference type="Pfam" id="PF17656">
    <property type="entry name" value="ChapFlgA_N"/>
    <property type="match status" value="1"/>
</dbReference>
<sequence length="236" mass="25781">MQKRTIFLATLGLLLSLQGTRAAAATEADDIREATRLFLQQWADEQSSRNIRIEFEVGHIDSRVSLADCPGELETSFSTDPMRSTRPSVLVACSGNRPWRMYVTADLDIFGPGLVAARPLARGELLQDSLLKVSEVQLNSSYKGVLTDREQITGMILRRPVKAGTLITPDLLEAPDAIERGDHVIIVARSESFSVQSRGKALANASVGDQVLIENLSSARTVRARVIAPGRVEIPM</sequence>
<keyword evidence="10" id="KW-1185">Reference proteome</keyword>
<evidence type="ECO:0000256" key="4">
    <source>
        <dbReference type="ARBA" id="ARBA00022729"/>
    </source>
</evidence>
<dbReference type="GO" id="GO:0042597">
    <property type="term" value="C:periplasmic space"/>
    <property type="evidence" value="ECO:0007669"/>
    <property type="project" value="UniProtKB-SubCell"/>
</dbReference>
<comment type="similarity">
    <text evidence="2 7">Belongs to the FlgA family.</text>
</comment>
<comment type="caution">
    <text evidence="9">The sequence shown here is derived from an EMBL/GenBank/DDBJ whole genome shotgun (WGS) entry which is preliminary data.</text>
</comment>
<dbReference type="PANTHER" id="PTHR36307">
    <property type="entry name" value="FLAGELLA BASAL BODY P-RING FORMATION PROTEIN FLGA"/>
    <property type="match status" value="1"/>
</dbReference>
<dbReference type="InterPro" id="IPR041231">
    <property type="entry name" value="FlgA_N"/>
</dbReference>
<dbReference type="EMBL" id="JACHFE010000002">
    <property type="protein sequence ID" value="MBB5320406.1"/>
    <property type="molecule type" value="Genomic_DNA"/>
</dbReference>
<dbReference type="GO" id="GO:0044780">
    <property type="term" value="P:bacterial-type flagellum assembly"/>
    <property type="evidence" value="ECO:0007669"/>
    <property type="project" value="InterPro"/>
</dbReference>
<evidence type="ECO:0000256" key="3">
    <source>
        <dbReference type="ARBA" id="ARBA00014754"/>
    </source>
</evidence>
<evidence type="ECO:0000313" key="10">
    <source>
        <dbReference type="Proteomes" id="UP000591735"/>
    </source>
</evidence>
<keyword evidence="5 7" id="KW-0574">Periplasm</keyword>
<dbReference type="RefSeq" id="WP_183700170.1">
    <property type="nucleotide sequence ID" value="NZ_JACHFE010000002.1"/>
</dbReference>
<keyword evidence="9" id="KW-0966">Cell projection</keyword>
<evidence type="ECO:0000256" key="1">
    <source>
        <dbReference type="ARBA" id="ARBA00004418"/>
    </source>
</evidence>
<protein>
    <recommendedName>
        <fullName evidence="3 7">Flagella basal body P-ring formation protein FlgA</fullName>
    </recommendedName>
</protein>
<evidence type="ECO:0000256" key="5">
    <source>
        <dbReference type="ARBA" id="ARBA00022764"/>
    </source>
</evidence>
<feature type="domain" description="SAF" evidence="8">
    <location>
        <begin position="111"/>
        <end position="173"/>
    </location>
</feature>
<feature type="signal peptide" evidence="7">
    <location>
        <begin position="1"/>
        <end position="24"/>
    </location>
</feature>
<keyword evidence="9" id="KW-0969">Cilium</keyword>
<dbReference type="InterPro" id="IPR017585">
    <property type="entry name" value="SAF_FlgA"/>
</dbReference>
<dbReference type="Gene3D" id="3.90.1210.10">
    <property type="entry name" value="Antifreeze-like/N-acetylneuraminic acid synthase C-terminal domain"/>
    <property type="match status" value="1"/>
</dbReference>
<dbReference type="PANTHER" id="PTHR36307:SF1">
    <property type="entry name" value="FLAGELLA BASAL BODY P-RING FORMATION PROTEIN FLGA"/>
    <property type="match status" value="1"/>
</dbReference>
<gene>
    <name evidence="9" type="ORF">HNR38_000878</name>
</gene>
<dbReference type="Proteomes" id="UP000591735">
    <property type="component" value="Unassembled WGS sequence"/>
</dbReference>
<keyword evidence="4 7" id="KW-0732">Signal</keyword>
<dbReference type="InterPro" id="IPR013974">
    <property type="entry name" value="SAF"/>
</dbReference>
<dbReference type="Gene3D" id="2.30.30.760">
    <property type="match status" value="1"/>
</dbReference>
<comment type="subcellular location">
    <subcellularLocation>
        <location evidence="1 7">Periplasm</location>
    </subcellularLocation>
</comment>
<keyword evidence="9" id="KW-0282">Flagellum</keyword>
<keyword evidence="7" id="KW-1005">Bacterial flagellum biogenesis</keyword>
<evidence type="ECO:0000313" key="9">
    <source>
        <dbReference type="EMBL" id="MBB5320406.1"/>
    </source>
</evidence>
<dbReference type="Pfam" id="PF13144">
    <property type="entry name" value="ChapFlgA"/>
    <property type="match status" value="1"/>
</dbReference>
<comment type="function">
    <text evidence="6 7">Involved in the assembly process of the P-ring formation. It may associate with FlgF on the rod constituting a structure essential for the P-ring assembly or may act as a modulator protein for the P-ring assembly.</text>
</comment>
<evidence type="ECO:0000256" key="2">
    <source>
        <dbReference type="ARBA" id="ARBA00010474"/>
    </source>
</evidence>
<dbReference type="CDD" id="cd11614">
    <property type="entry name" value="SAF_CpaB_FlgA_like"/>
    <property type="match status" value="1"/>
</dbReference>
<dbReference type="NCBIfam" id="TIGR03170">
    <property type="entry name" value="flgA_cterm"/>
    <property type="match status" value="1"/>
</dbReference>
<organism evidence="9 10">
    <name type="scientific">Marinobacter oulmenensis</name>
    <dbReference type="NCBI Taxonomy" id="643747"/>
    <lineage>
        <taxon>Bacteria</taxon>
        <taxon>Pseudomonadati</taxon>
        <taxon>Pseudomonadota</taxon>
        <taxon>Gammaproteobacteria</taxon>
        <taxon>Pseudomonadales</taxon>
        <taxon>Marinobacteraceae</taxon>
        <taxon>Marinobacter</taxon>
    </lineage>
</organism>
<evidence type="ECO:0000256" key="7">
    <source>
        <dbReference type="RuleBase" id="RU362063"/>
    </source>
</evidence>
<reference evidence="9 10" key="1">
    <citation type="submission" date="2020-08" db="EMBL/GenBank/DDBJ databases">
        <title>Genomic Encyclopedia of Type Strains, Phase IV (KMG-IV): sequencing the most valuable type-strain genomes for metagenomic binning, comparative biology and taxonomic classification.</title>
        <authorList>
            <person name="Goeker M."/>
        </authorList>
    </citation>
    <scope>NUCLEOTIDE SEQUENCE [LARGE SCALE GENOMIC DNA]</scope>
    <source>
        <strain evidence="9 10">DSM 22359</strain>
    </source>
</reference>